<protein>
    <recommendedName>
        <fullName evidence="1">DUF7841 domain-containing protein</fullName>
    </recommendedName>
</protein>
<accession>A0A8S5MJF3</accession>
<dbReference type="Pfam" id="PF25223">
    <property type="entry name" value="DUF7841"/>
    <property type="match status" value="1"/>
</dbReference>
<organism evidence="2">
    <name type="scientific">CrAss-like virus sp. ctcfK29</name>
    <dbReference type="NCBI Taxonomy" id="2826827"/>
    <lineage>
        <taxon>Viruses</taxon>
        <taxon>Duplodnaviria</taxon>
        <taxon>Heunggongvirae</taxon>
        <taxon>Uroviricota</taxon>
        <taxon>Caudoviricetes</taxon>
        <taxon>Crassvirales</taxon>
    </lineage>
</organism>
<evidence type="ECO:0000313" key="2">
    <source>
        <dbReference type="EMBL" id="DAD82334.1"/>
    </source>
</evidence>
<feature type="domain" description="DUF7841" evidence="1">
    <location>
        <begin position="60"/>
        <end position="165"/>
    </location>
</feature>
<dbReference type="InterPro" id="IPR057163">
    <property type="entry name" value="DUF7841"/>
</dbReference>
<reference evidence="2" key="1">
    <citation type="journal article" date="2021" name="Proc. Natl. Acad. Sci. U.S.A.">
        <title>A Catalog of Tens of Thousands of Viruses from Human Metagenomes Reveals Hidden Associations with Chronic Diseases.</title>
        <authorList>
            <person name="Tisza M.J."/>
            <person name="Buck C.B."/>
        </authorList>
    </citation>
    <scope>NUCLEOTIDE SEQUENCE</scope>
    <source>
        <strain evidence="2">CtcfK29</strain>
    </source>
</reference>
<proteinExistence type="predicted"/>
<dbReference type="EMBL" id="BK014916">
    <property type="protein sequence ID" value="DAD82334.1"/>
    <property type="molecule type" value="Genomic_DNA"/>
</dbReference>
<name>A0A8S5MJF3_9CAUD</name>
<sequence>MEQKEIMNMFDKLYTKMSTSSDSSNMHVFGNTMKSMFKDMIEWRPDVAQEYLDKLEAINWKNYLSKKEAVTIVNGMEPSGGWDVSEWERCMENMDFRTEDSPYYNKWAMYVAMNMIYSDSASTIAKIAGKSLSEMPREEMFKAIHCLALDKLKDKDGMFDIRAYFHV</sequence>
<evidence type="ECO:0000259" key="1">
    <source>
        <dbReference type="Pfam" id="PF25223"/>
    </source>
</evidence>